<feature type="repeat" description="WD" evidence="3">
    <location>
        <begin position="396"/>
        <end position="438"/>
    </location>
</feature>
<dbReference type="PANTHER" id="PTHR14221:SF0">
    <property type="entry name" value="WD REPEAT-CONTAINING PROTEIN 44"/>
    <property type="match status" value="1"/>
</dbReference>
<keyword evidence="5" id="KW-1185">Reference proteome</keyword>
<dbReference type="PRINTS" id="PR00320">
    <property type="entry name" value="GPROTEINBRPT"/>
</dbReference>
<dbReference type="EMBL" id="JANAVB010015397">
    <property type="protein sequence ID" value="KAJ6833190.1"/>
    <property type="molecule type" value="Genomic_DNA"/>
</dbReference>
<evidence type="ECO:0000256" key="3">
    <source>
        <dbReference type="PROSITE-ProRule" id="PRU00221"/>
    </source>
</evidence>
<dbReference type="PROSITE" id="PS50294">
    <property type="entry name" value="WD_REPEATS_REGION"/>
    <property type="match status" value="3"/>
</dbReference>
<dbReference type="Pfam" id="PF00400">
    <property type="entry name" value="WD40"/>
    <property type="match status" value="5"/>
</dbReference>
<evidence type="ECO:0000313" key="5">
    <source>
        <dbReference type="Proteomes" id="UP001140949"/>
    </source>
</evidence>
<reference evidence="4" key="2">
    <citation type="submission" date="2023-04" db="EMBL/GenBank/DDBJ databases">
        <authorList>
            <person name="Bruccoleri R.E."/>
            <person name="Oakeley E.J."/>
            <person name="Faust A.-M."/>
            <person name="Dessus-Babus S."/>
            <person name="Altorfer M."/>
            <person name="Burckhardt D."/>
            <person name="Oertli M."/>
            <person name="Naumann U."/>
            <person name="Petersen F."/>
            <person name="Wong J."/>
        </authorList>
    </citation>
    <scope>NUCLEOTIDE SEQUENCE</scope>
    <source>
        <strain evidence="4">GSM-AAB239-AS_SAM_17_03QT</strain>
        <tissue evidence="4">Leaf</tissue>
    </source>
</reference>
<dbReference type="Proteomes" id="UP001140949">
    <property type="component" value="Unassembled WGS sequence"/>
</dbReference>
<dbReference type="SMART" id="SM00320">
    <property type="entry name" value="WD40"/>
    <property type="match status" value="7"/>
</dbReference>
<dbReference type="InterPro" id="IPR040324">
    <property type="entry name" value="WDR44/Dgr2"/>
</dbReference>
<keyword evidence="1 3" id="KW-0853">WD repeat</keyword>
<dbReference type="InterPro" id="IPR001680">
    <property type="entry name" value="WD40_rpt"/>
</dbReference>
<dbReference type="InterPro" id="IPR036322">
    <property type="entry name" value="WD40_repeat_dom_sf"/>
</dbReference>
<feature type="repeat" description="WD" evidence="3">
    <location>
        <begin position="540"/>
        <end position="563"/>
    </location>
</feature>
<dbReference type="InterPro" id="IPR020472">
    <property type="entry name" value="WD40_PAC1"/>
</dbReference>
<feature type="repeat" description="WD" evidence="3">
    <location>
        <begin position="356"/>
        <end position="388"/>
    </location>
</feature>
<protein>
    <submittedName>
        <fullName evidence="4">WD repeat-containing protein 44-like</fullName>
    </submittedName>
</protein>
<gene>
    <name evidence="4" type="ORF">M6B38_341405</name>
</gene>
<dbReference type="InterPro" id="IPR015943">
    <property type="entry name" value="WD40/YVTN_repeat-like_dom_sf"/>
</dbReference>
<accession>A0AAX6GWN5</accession>
<dbReference type="SUPFAM" id="SSF50978">
    <property type="entry name" value="WD40 repeat-like"/>
    <property type="match status" value="1"/>
</dbReference>
<feature type="repeat" description="WD" evidence="3">
    <location>
        <begin position="252"/>
        <end position="293"/>
    </location>
</feature>
<sequence>MMSNGYAYQLEEEDEFFDSREEISSLSDSCPESPSTHETIANRSLLYKVWIGSPNSVRERRARFMRWMGLDACSETVVADLDISRMTSSDDAMLRGSGSANSTLVSTCSTSFPCTLEDSASEDSFEIRMKNSDDRSVFAVEQFGQDGSLRGLREVGSNQSLTRDEFDRNFGPMSFAQKLMQREDGKMRSMDRAGRCRRNGWLQRLRYVACIVDRQEEDIDLGTSHSRAQRVKVHRCKKRSKEFSAVYMKQEINAHNGAILTLKFSPDGEFLASGGEDGVVRVWRVMESERRDEGDMIEYDHSCIYFTVNHNSELAPLYAADKEKINSWSVKRTPDSACVVIPRKEFRISEKPLHEFHGHDGDVLDLSWSTDMHLLSSSADKTVRLWKVGCDSCLKVFLHNNYVTSVRFNPTDENYFVSGSIDGKIRIWELSQRRVVDWTDIRDIVTAVCYHPDGMGIVVGSMAGDCRFYDVSDNVLELEVQISLQGKKKSPDKRITGFQYCPSNHRKLMVTSADSQVRILVGVDIVSKYKGLRNAGSQISASFTSDGRHIISASEDSNVCVWNHDINDSSSSNHVKSTKSCERFISTHASVAIPWHGQASKSSPSEVIQENCADSLSNNNIAPLSSAGSFTLSNGFFSEGLPKGTATWPEEKLPLGSPSTAAALRKSQYKFLKTSCRNSSHAWGQVIVTAGWDGQIRLFQNYGLPVYH</sequence>
<evidence type="ECO:0000256" key="2">
    <source>
        <dbReference type="ARBA" id="ARBA00022737"/>
    </source>
</evidence>
<proteinExistence type="predicted"/>
<dbReference type="PANTHER" id="PTHR14221">
    <property type="entry name" value="WD REPEAT DOMAIN 44"/>
    <property type="match status" value="1"/>
</dbReference>
<dbReference type="Gene3D" id="2.130.10.10">
    <property type="entry name" value="YVTN repeat-like/Quinoprotein amine dehydrogenase"/>
    <property type="match status" value="1"/>
</dbReference>
<dbReference type="PROSITE" id="PS50082">
    <property type="entry name" value="WD_REPEATS_2"/>
    <property type="match status" value="4"/>
</dbReference>
<organism evidence="4 5">
    <name type="scientific">Iris pallida</name>
    <name type="common">Sweet iris</name>
    <dbReference type="NCBI Taxonomy" id="29817"/>
    <lineage>
        <taxon>Eukaryota</taxon>
        <taxon>Viridiplantae</taxon>
        <taxon>Streptophyta</taxon>
        <taxon>Embryophyta</taxon>
        <taxon>Tracheophyta</taxon>
        <taxon>Spermatophyta</taxon>
        <taxon>Magnoliopsida</taxon>
        <taxon>Liliopsida</taxon>
        <taxon>Asparagales</taxon>
        <taxon>Iridaceae</taxon>
        <taxon>Iridoideae</taxon>
        <taxon>Irideae</taxon>
        <taxon>Iris</taxon>
    </lineage>
</organism>
<keyword evidence="2" id="KW-0677">Repeat</keyword>
<comment type="caution">
    <text evidence="4">The sequence shown here is derived from an EMBL/GenBank/DDBJ whole genome shotgun (WGS) entry which is preliminary data.</text>
</comment>
<evidence type="ECO:0000256" key="1">
    <source>
        <dbReference type="ARBA" id="ARBA00022574"/>
    </source>
</evidence>
<evidence type="ECO:0000313" key="4">
    <source>
        <dbReference type="EMBL" id="KAJ6833190.1"/>
    </source>
</evidence>
<reference evidence="4" key="1">
    <citation type="journal article" date="2023" name="GigaByte">
        <title>Genome assembly of the bearded iris, Iris pallida Lam.</title>
        <authorList>
            <person name="Bruccoleri R.E."/>
            <person name="Oakeley E.J."/>
            <person name="Faust A.M.E."/>
            <person name="Altorfer M."/>
            <person name="Dessus-Babus S."/>
            <person name="Burckhardt D."/>
            <person name="Oertli M."/>
            <person name="Naumann U."/>
            <person name="Petersen F."/>
            <person name="Wong J."/>
        </authorList>
    </citation>
    <scope>NUCLEOTIDE SEQUENCE</scope>
    <source>
        <strain evidence="4">GSM-AAB239-AS_SAM_17_03QT</strain>
    </source>
</reference>
<dbReference type="AlphaFoldDB" id="A0AAX6GWN5"/>
<dbReference type="CDD" id="cd00200">
    <property type="entry name" value="WD40"/>
    <property type="match status" value="1"/>
</dbReference>
<name>A0AAX6GWN5_IRIPA</name>